<evidence type="ECO:0000313" key="2">
    <source>
        <dbReference type="EMBL" id="CAF1309350.1"/>
    </source>
</evidence>
<dbReference type="Proteomes" id="UP000681722">
    <property type="component" value="Unassembled WGS sequence"/>
</dbReference>
<evidence type="ECO:0000313" key="5">
    <source>
        <dbReference type="Proteomes" id="UP000663829"/>
    </source>
</evidence>
<accession>A0A815E2N1</accession>
<evidence type="ECO:0000313" key="3">
    <source>
        <dbReference type="EMBL" id="CAF3781197.1"/>
    </source>
</evidence>
<dbReference type="EMBL" id="CAJNOK010006716">
    <property type="protein sequence ID" value="CAF1012237.1"/>
    <property type="molecule type" value="Genomic_DNA"/>
</dbReference>
<evidence type="ECO:0000313" key="4">
    <source>
        <dbReference type="EMBL" id="CAF4145531.1"/>
    </source>
</evidence>
<protein>
    <submittedName>
        <fullName evidence="2">Uncharacterized protein</fullName>
    </submittedName>
</protein>
<dbReference type="Proteomes" id="UP000677228">
    <property type="component" value="Unassembled WGS sequence"/>
</dbReference>
<dbReference type="Proteomes" id="UP000663829">
    <property type="component" value="Unassembled WGS sequence"/>
</dbReference>
<organism evidence="2 5">
    <name type="scientific">Didymodactylos carnosus</name>
    <dbReference type="NCBI Taxonomy" id="1234261"/>
    <lineage>
        <taxon>Eukaryota</taxon>
        <taxon>Metazoa</taxon>
        <taxon>Spiralia</taxon>
        <taxon>Gnathifera</taxon>
        <taxon>Rotifera</taxon>
        <taxon>Eurotatoria</taxon>
        <taxon>Bdelloidea</taxon>
        <taxon>Philodinida</taxon>
        <taxon>Philodinidae</taxon>
        <taxon>Didymodactylos</taxon>
    </lineage>
</organism>
<dbReference type="EMBL" id="CAJNOQ010012858">
    <property type="protein sequence ID" value="CAF1309350.1"/>
    <property type="molecule type" value="Genomic_DNA"/>
</dbReference>
<comment type="caution">
    <text evidence="2">The sequence shown here is derived from an EMBL/GenBank/DDBJ whole genome shotgun (WGS) entry which is preliminary data.</text>
</comment>
<proteinExistence type="predicted"/>
<sequence length="113" mass="13379">MDEERSREKVLGWEARTSVSEHEIQLGEVISFIILIADCVRGSDIVEDEEFDEIWCLMLLKDALSFVYSKKLYNDREKNFQKIGFQPADKNKEELADKRRKEVDCEEECKMIR</sequence>
<name>A0A815E2N1_9BILA</name>
<dbReference type="Proteomes" id="UP000682733">
    <property type="component" value="Unassembled WGS sequence"/>
</dbReference>
<dbReference type="EMBL" id="CAJOBC010041636">
    <property type="protein sequence ID" value="CAF4145531.1"/>
    <property type="molecule type" value="Genomic_DNA"/>
</dbReference>
<reference evidence="2" key="1">
    <citation type="submission" date="2021-02" db="EMBL/GenBank/DDBJ databases">
        <authorList>
            <person name="Nowell W R."/>
        </authorList>
    </citation>
    <scope>NUCLEOTIDE SEQUENCE</scope>
</reference>
<keyword evidence="5" id="KW-1185">Reference proteome</keyword>
<evidence type="ECO:0000313" key="1">
    <source>
        <dbReference type="EMBL" id="CAF1012237.1"/>
    </source>
</evidence>
<gene>
    <name evidence="2" type="ORF">GPM918_LOCUS28916</name>
    <name evidence="1" type="ORF">OVA965_LOCUS15101</name>
    <name evidence="4" type="ORF">SRO942_LOCUS29454</name>
    <name evidence="3" type="ORF">TMI583_LOCUS15110</name>
</gene>
<dbReference type="AlphaFoldDB" id="A0A815E2N1"/>
<dbReference type="EMBL" id="CAJOBA010006726">
    <property type="protein sequence ID" value="CAF3781197.1"/>
    <property type="molecule type" value="Genomic_DNA"/>
</dbReference>